<accession>A0A5C6BZL1</accession>
<proteinExistence type="inferred from homology"/>
<evidence type="ECO:0000256" key="1">
    <source>
        <dbReference type="ARBA" id="ARBA00001913"/>
    </source>
</evidence>
<feature type="signal peptide" evidence="8">
    <location>
        <begin position="1"/>
        <end position="25"/>
    </location>
</feature>
<organism evidence="10 11">
    <name type="scientific">Novipirellula galeiformis</name>
    <dbReference type="NCBI Taxonomy" id="2528004"/>
    <lineage>
        <taxon>Bacteria</taxon>
        <taxon>Pseudomonadati</taxon>
        <taxon>Planctomycetota</taxon>
        <taxon>Planctomycetia</taxon>
        <taxon>Pirellulales</taxon>
        <taxon>Pirellulaceae</taxon>
        <taxon>Novipirellula</taxon>
    </lineage>
</organism>
<dbReference type="InterPro" id="IPR017850">
    <property type="entry name" value="Alkaline_phosphatase_core_sf"/>
</dbReference>
<keyword evidence="6" id="KW-0106">Calcium</keyword>
<keyword evidence="3" id="KW-0479">Metal-binding</keyword>
<dbReference type="PANTHER" id="PTHR42693">
    <property type="entry name" value="ARYLSULFATASE FAMILY MEMBER"/>
    <property type="match status" value="1"/>
</dbReference>
<evidence type="ECO:0000313" key="11">
    <source>
        <dbReference type="Proteomes" id="UP000316304"/>
    </source>
</evidence>
<protein>
    <submittedName>
        <fullName evidence="10">Arylsulfatase</fullName>
        <ecNumber evidence="10">3.1.6.1</ecNumber>
    </submittedName>
</protein>
<comment type="similarity">
    <text evidence="2">Belongs to the sulfatase family.</text>
</comment>
<dbReference type="CDD" id="cd16026">
    <property type="entry name" value="GALNS_like"/>
    <property type="match status" value="1"/>
</dbReference>
<dbReference type="Pfam" id="PF00884">
    <property type="entry name" value="Sulfatase"/>
    <property type="match status" value="1"/>
</dbReference>
<dbReference type="Gene3D" id="3.40.720.10">
    <property type="entry name" value="Alkaline Phosphatase, subunit A"/>
    <property type="match status" value="1"/>
</dbReference>
<evidence type="ECO:0000259" key="9">
    <source>
        <dbReference type="Pfam" id="PF00884"/>
    </source>
</evidence>
<dbReference type="PROSITE" id="PS00149">
    <property type="entry name" value="SULFATASE_2"/>
    <property type="match status" value="1"/>
</dbReference>
<evidence type="ECO:0000256" key="3">
    <source>
        <dbReference type="ARBA" id="ARBA00022723"/>
    </source>
</evidence>
<dbReference type="OrthoDB" id="9783154at2"/>
<dbReference type="GO" id="GO:0004065">
    <property type="term" value="F:arylsulfatase activity"/>
    <property type="evidence" value="ECO:0007669"/>
    <property type="project" value="UniProtKB-EC"/>
</dbReference>
<evidence type="ECO:0000256" key="5">
    <source>
        <dbReference type="ARBA" id="ARBA00022801"/>
    </source>
</evidence>
<dbReference type="RefSeq" id="WP_146597239.1">
    <property type="nucleotide sequence ID" value="NZ_SJPT01000013.1"/>
</dbReference>
<evidence type="ECO:0000256" key="6">
    <source>
        <dbReference type="ARBA" id="ARBA00022837"/>
    </source>
</evidence>
<feature type="domain" description="Sulfatase N-terminal" evidence="9">
    <location>
        <begin position="32"/>
        <end position="356"/>
    </location>
</feature>
<dbReference type="FunFam" id="3.40.720.10:FF:000023">
    <property type="entry name" value="Arylsulfatase A"/>
    <property type="match status" value="1"/>
</dbReference>
<gene>
    <name evidence="10" type="primary">atsA_21</name>
    <name evidence="10" type="ORF">Pla52o_53140</name>
</gene>
<dbReference type="InterPro" id="IPR000917">
    <property type="entry name" value="Sulfatase_N"/>
</dbReference>
<feature type="chain" id="PRO_5022760724" evidence="8">
    <location>
        <begin position="26"/>
        <end position="479"/>
    </location>
</feature>
<evidence type="ECO:0000256" key="4">
    <source>
        <dbReference type="ARBA" id="ARBA00022729"/>
    </source>
</evidence>
<dbReference type="InterPro" id="IPR050738">
    <property type="entry name" value="Sulfatase"/>
</dbReference>
<evidence type="ECO:0000256" key="7">
    <source>
        <dbReference type="ARBA" id="ARBA00023180"/>
    </source>
</evidence>
<dbReference type="AlphaFoldDB" id="A0A5C6BZL1"/>
<keyword evidence="7" id="KW-0325">Glycoprotein</keyword>
<evidence type="ECO:0000256" key="8">
    <source>
        <dbReference type="SAM" id="SignalP"/>
    </source>
</evidence>
<comment type="cofactor">
    <cofactor evidence="1">
        <name>Ca(2+)</name>
        <dbReference type="ChEBI" id="CHEBI:29108"/>
    </cofactor>
</comment>
<dbReference type="Proteomes" id="UP000316304">
    <property type="component" value="Unassembled WGS sequence"/>
</dbReference>
<reference evidence="10 11" key="1">
    <citation type="submission" date="2019-02" db="EMBL/GenBank/DDBJ databases">
        <title>Deep-cultivation of Planctomycetes and their phenomic and genomic characterization uncovers novel biology.</title>
        <authorList>
            <person name="Wiegand S."/>
            <person name="Jogler M."/>
            <person name="Boedeker C."/>
            <person name="Pinto D."/>
            <person name="Vollmers J."/>
            <person name="Rivas-Marin E."/>
            <person name="Kohn T."/>
            <person name="Peeters S.H."/>
            <person name="Heuer A."/>
            <person name="Rast P."/>
            <person name="Oberbeckmann S."/>
            <person name="Bunk B."/>
            <person name="Jeske O."/>
            <person name="Meyerdierks A."/>
            <person name="Storesund J.E."/>
            <person name="Kallscheuer N."/>
            <person name="Luecker S."/>
            <person name="Lage O.M."/>
            <person name="Pohl T."/>
            <person name="Merkel B.J."/>
            <person name="Hornburger P."/>
            <person name="Mueller R.-W."/>
            <person name="Bruemmer F."/>
            <person name="Labrenz M."/>
            <person name="Spormann A.M."/>
            <person name="Op Den Camp H."/>
            <person name="Overmann J."/>
            <person name="Amann R."/>
            <person name="Jetten M.S.M."/>
            <person name="Mascher T."/>
            <person name="Medema M.H."/>
            <person name="Devos D.P."/>
            <person name="Kaster A.-K."/>
            <person name="Ovreas L."/>
            <person name="Rohde M."/>
            <person name="Galperin M.Y."/>
            <person name="Jogler C."/>
        </authorList>
    </citation>
    <scope>NUCLEOTIDE SEQUENCE [LARGE SCALE GENOMIC DNA]</scope>
    <source>
        <strain evidence="10 11">Pla52o</strain>
    </source>
</reference>
<sequence precursor="true">MKASVRYLLTFLVAAWAVSTAIASAADVETRPNFILIFTDDQGYNDLGCFGSKTIKTPHIDRLAAEGRTLRSFYSASPVCSPSRAALLTGSYPKRVGMHQHVLFPQSDYGLHANEYTIADHLKSQGYATACVGKWHLGHHPETLPRAQGFDSYFGIPYSNDMNHPDNKRKRRMASDALWTDQATSVTYWNTPLFQNEELVEVPVDQRTITRRYTDTAIDFITLNQDQPFFLYLPHSMPHIPLYVPDDVYDPNPQNAYKCVIEHIDAEVGRIANTVRKLGLSEKTYIIYTSDNGPWLQFKNHGGSADPLRSGKGTTFEGGQRVPCVIWGPGRIPAGTTTHAMTSTIDLLPTIAALAGSPLPAGGNKIDGIDMTSTFTTDASPRDEFVYYSSYGVLEGIRSGDWKYLEQVPRKGKNTKLPAAEAEVFLFHLGDDIGEQNNLLDEEPELAAKLKARMIEIDREITANARPVWRKPTADASKQ</sequence>
<evidence type="ECO:0000313" key="10">
    <source>
        <dbReference type="EMBL" id="TWU17308.1"/>
    </source>
</evidence>
<dbReference type="InterPro" id="IPR024607">
    <property type="entry name" value="Sulfatase_CS"/>
</dbReference>
<keyword evidence="4 8" id="KW-0732">Signal</keyword>
<keyword evidence="5 10" id="KW-0378">Hydrolase</keyword>
<comment type="caution">
    <text evidence="10">The sequence shown here is derived from an EMBL/GenBank/DDBJ whole genome shotgun (WGS) entry which is preliminary data.</text>
</comment>
<dbReference type="GO" id="GO:0046872">
    <property type="term" value="F:metal ion binding"/>
    <property type="evidence" value="ECO:0007669"/>
    <property type="project" value="UniProtKB-KW"/>
</dbReference>
<dbReference type="SUPFAM" id="SSF53649">
    <property type="entry name" value="Alkaline phosphatase-like"/>
    <property type="match status" value="1"/>
</dbReference>
<dbReference type="EMBL" id="SJPT01000013">
    <property type="protein sequence ID" value="TWU17308.1"/>
    <property type="molecule type" value="Genomic_DNA"/>
</dbReference>
<keyword evidence="11" id="KW-1185">Reference proteome</keyword>
<evidence type="ECO:0000256" key="2">
    <source>
        <dbReference type="ARBA" id="ARBA00008779"/>
    </source>
</evidence>
<dbReference type="PROSITE" id="PS00523">
    <property type="entry name" value="SULFATASE_1"/>
    <property type="match status" value="1"/>
</dbReference>
<name>A0A5C6BZL1_9BACT</name>
<dbReference type="EC" id="3.1.6.1" evidence="10"/>
<dbReference type="PANTHER" id="PTHR42693:SF53">
    <property type="entry name" value="ENDO-4-O-SULFATASE"/>
    <property type="match status" value="1"/>
</dbReference>
<dbReference type="Gene3D" id="3.30.1120.10">
    <property type="match status" value="1"/>
</dbReference>